<protein>
    <submittedName>
        <fullName evidence="1">Uncharacterized protein</fullName>
    </submittedName>
</protein>
<sequence>TQKGLNYQQLRRCSTPKQHPPKPEKLQSCKFAESFQRQAGTKLTSTRVFGGLSHNISTKFWSRNSP</sequence>
<dbReference type="AlphaFoldDB" id="A0A061RYK1"/>
<name>A0A061RYK1_9CHLO</name>
<reference evidence="1" key="1">
    <citation type="submission" date="2014-05" db="EMBL/GenBank/DDBJ databases">
        <title>The transcriptome of the halophilic microalga Tetraselmis sp. GSL018 isolated from the Great Salt Lake, Utah.</title>
        <authorList>
            <person name="Jinkerson R.E."/>
            <person name="D'Adamo S."/>
            <person name="Posewitz M.C."/>
        </authorList>
    </citation>
    <scope>NUCLEOTIDE SEQUENCE</scope>
    <source>
        <strain evidence="1">GSL018</strain>
    </source>
</reference>
<evidence type="ECO:0000313" key="1">
    <source>
        <dbReference type="EMBL" id="JAC75750.1"/>
    </source>
</evidence>
<feature type="non-terminal residue" evidence="1">
    <location>
        <position position="1"/>
    </location>
</feature>
<proteinExistence type="predicted"/>
<feature type="non-terminal residue" evidence="1">
    <location>
        <position position="66"/>
    </location>
</feature>
<dbReference type="EMBL" id="GBEZ01009870">
    <property type="protein sequence ID" value="JAC75750.1"/>
    <property type="molecule type" value="Transcribed_RNA"/>
</dbReference>
<organism evidence="1">
    <name type="scientific">Tetraselmis sp. GSL018</name>
    <dbReference type="NCBI Taxonomy" id="582737"/>
    <lineage>
        <taxon>Eukaryota</taxon>
        <taxon>Viridiplantae</taxon>
        <taxon>Chlorophyta</taxon>
        <taxon>core chlorophytes</taxon>
        <taxon>Chlorodendrophyceae</taxon>
        <taxon>Chlorodendrales</taxon>
        <taxon>Chlorodendraceae</taxon>
        <taxon>Tetraselmis</taxon>
    </lineage>
</organism>
<accession>A0A061RYK1</accession>
<gene>
    <name evidence="1" type="ORF">TSPGSL018_22167</name>
</gene>